<name>A0A0H3H0L9_KLEM8</name>
<dbReference type="Pfam" id="PF00480">
    <property type="entry name" value="ROK"/>
    <property type="match status" value="1"/>
</dbReference>
<keyword evidence="2" id="KW-0808">Transferase</keyword>
<sequence>MKYLGLDIGGSKIAAVVMDEQGHEWKRFRVETRKQTRQQFIATLVALITAIGDELAQPLAIGIALPGSISPQTGKIRNANIQVINGCRLQDELEQRLGQPVVLANDGNCFALSEACDGAGADYSLVFGMTLGTGCGGGIALNRQIFPGASGIAAECGHITLPGYQEVNDGPPERCYCGKYNCVESFISGTGLSARYRLMTRQALSSQAIIARALEGEHAACEQVLRFRQQLARTLATVVNLIDPGVIVLGGGLSNVALLVNDLEADVAPLVFTDHFTTPIVPARHGDSSGMRGAAWLAVRSGVENETFTD</sequence>
<keyword evidence="2" id="KW-0418">Kinase</keyword>
<protein>
    <submittedName>
        <fullName evidence="2">Putative sugar kinase/transcriptional regulator, ATPase domain protein</fullName>
    </submittedName>
</protein>
<dbReference type="InterPro" id="IPR049874">
    <property type="entry name" value="ROK_cs"/>
</dbReference>
<dbReference type="PANTHER" id="PTHR18964:SF174">
    <property type="entry name" value="D-ALLOSE KINASE-RELATED"/>
    <property type="match status" value="1"/>
</dbReference>
<dbReference type="HOGENOM" id="CLU_036604_0_3_6"/>
<keyword evidence="1" id="KW-0119">Carbohydrate metabolism</keyword>
<dbReference type="GO" id="GO:0004396">
    <property type="term" value="F:hexokinase activity"/>
    <property type="evidence" value="ECO:0007669"/>
    <property type="project" value="TreeGrafter"/>
</dbReference>
<dbReference type="PANTHER" id="PTHR18964">
    <property type="entry name" value="ROK (REPRESSOR, ORF, KINASE) FAMILY"/>
    <property type="match status" value="1"/>
</dbReference>
<organism evidence="2 3">
    <name type="scientific">Klebsiella michiganensis (strain ATCC 8724 / DSM 4798 / JCM 20051 / NBRC 3318 / NRRL B-199 / KCTC 1686 / BUCSAV 143 / CCM 1901)</name>
    <dbReference type="NCBI Taxonomy" id="1006551"/>
    <lineage>
        <taxon>Bacteria</taxon>
        <taxon>Pseudomonadati</taxon>
        <taxon>Pseudomonadota</taxon>
        <taxon>Gammaproteobacteria</taxon>
        <taxon>Enterobacterales</taxon>
        <taxon>Enterobacteriaceae</taxon>
        <taxon>Klebsiella/Raoultella group</taxon>
        <taxon>Klebsiella</taxon>
    </lineage>
</organism>
<gene>
    <name evidence="2" type="ordered locus">KOX_06115</name>
</gene>
<dbReference type="PATRIC" id="fig|1006551.4.peg.1227"/>
<dbReference type="InterPro" id="IPR000600">
    <property type="entry name" value="ROK"/>
</dbReference>
<evidence type="ECO:0000256" key="1">
    <source>
        <dbReference type="ARBA" id="ARBA00023277"/>
    </source>
</evidence>
<proteinExistence type="predicted"/>
<dbReference type="KEGG" id="kox:KOX_06115"/>
<dbReference type="SUPFAM" id="SSF53067">
    <property type="entry name" value="Actin-like ATPase domain"/>
    <property type="match status" value="1"/>
</dbReference>
<dbReference type="EMBL" id="CP003218">
    <property type="protein sequence ID" value="AEX02956.1"/>
    <property type="molecule type" value="Genomic_DNA"/>
</dbReference>
<evidence type="ECO:0000313" key="3">
    <source>
        <dbReference type="Proteomes" id="UP000007843"/>
    </source>
</evidence>
<reference evidence="2 3" key="1">
    <citation type="journal article" date="2012" name="J. Bacteriol.">
        <title>Complete genome sequence of Klebsiella oxytoca KCTC 1686, used in production of 2,3-butanediol.</title>
        <authorList>
            <person name="Shin S.H."/>
            <person name="Kim S."/>
            <person name="Kim J.Y."/>
            <person name="Lee S."/>
            <person name="Um Y."/>
            <person name="Oh M.K."/>
            <person name="Kim Y.R."/>
            <person name="Lee J."/>
            <person name="Yang K.S."/>
        </authorList>
    </citation>
    <scope>NUCLEOTIDE SEQUENCE [LARGE SCALE GENOMIC DNA]</scope>
    <source>
        <strain evidence="3">ATCC 8724 / DSM 4798 / JCM 20051 / NBRC 3318 / NRRL B-199 / KCTC 1686</strain>
    </source>
</reference>
<accession>A0A0H3H0L9</accession>
<dbReference type="Gene3D" id="3.30.420.40">
    <property type="match status" value="2"/>
</dbReference>
<dbReference type="PROSITE" id="PS01125">
    <property type="entry name" value="ROK"/>
    <property type="match status" value="1"/>
</dbReference>
<dbReference type="RefSeq" id="WP_014227268.1">
    <property type="nucleotide sequence ID" value="NC_016612.1"/>
</dbReference>
<dbReference type="Proteomes" id="UP000007843">
    <property type="component" value="Chromosome"/>
</dbReference>
<evidence type="ECO:0000313" key="2">
    <source>
        <dbReference type="EMBL" id="AEX02956.1"/>
    </source>
</evidence>
<dbReference type="InterPro" id="IPR043129">
    <property type="entry name" value="ATPase_NBD"/>
</dbReference>
<dbReference type="AlphaFoldDB" id="A0A0H3H0L9"/>